<dbReference type="PANTHER" id="PTHR10788:SF106">
    <property type="entry name" value="BCDNA.GH08860"/>
    <property type="match status" value="1"/>
</dbReference>
<dbReference type="InterPro" id="IPR001830">
    <property type="entry name" value="Glyco_trans_20"/>
</dbReference>
<proteinExistence type="inferred from homology"/>
<protein>
    <recommendedName>
        <fullName evidence="11">Alpha,alpha-trehalose-phosphate synthase</fullName>
        <ecNumber evidence="11">2.4.1.15</ecNumber>
    </recommendedName>
</protein>
<dbReference type="Pfam" id="PF02358">
    <property type="entry name" value="Trehalose_PPase"/>
    <property type="match status" value="1"/>
</dbReference>
<dbReference type="OrthoDB" id="9761633at2"/>
<organism evidence="12 13">
    <name type="scientific">Roseimicrobium gellanilyticum</name>
    <dbReference type="NCBI Taxonomy" id="748857"/>
    <lineage>
        <taxon>Bacteria</taxon>
        <taxon>Pseudomonadati</taxon>
        <taxon>Verrucomicrobiota</taxon>
        <taxon>Verrucomicrobiia</taxon>
        <taxon>Verrucomicrobiales</taxon>
        <taxon>Verrucomicrobiaceae</taxon>
        <taxon>Roseimicrobium</taxon>
    </lineage>
</organism>
<dbReference type="GO" id="GO:0004805">
    <property type="term" value="F:trehalose-phosphatase activity"/>
    <property type="evidence" value="ECO:0007669"/>
    <property type="project" value="TreeGrafter"/>
</dbReference>
<evidence type="ECO:0000256" key="5">
    <source>
        <dbReference type="ARBA" id="ARBA00022676"/>
    </source>
</evidence>
<dbReference type="UniPathway" id="UPA00299"/>
<evidence type="ECO:0000256" key="3">
    <source>
        <dbReference type="ARBA" id="ARBA00008799"/>
    </source>
</evidence>
<reference evidence="12 13" key="1">
    <citation type="submission" date="2018-06" db="EMBL/GenBank/DDBJ databases">
        <title>Genomic Encyclopedia of Type Strains, Phase IV (KMG-IV): sequencing the most valuable type-strain genomes for metagenomic binning, comparative biology and taxonomic classification.</title>
        <authorList>
            <person name="Goeker M."/>
        </authorList>
    </citation>
    <scope>NUCLEOTIDE SEQUENCE [LARGE SCALE GENOMIC DNA]</scope>
    <source>
        <strain evidence="12 13">DSM 25532</strain>
    </source>
</reference>
<dbReference type="EMBL" id="QNRR01000009">
    <property type="protein sequence ID" value="RBP39771.1"/>
    <property type="molecule type" value="Genomic_DNA"/>
</dbReference>
<sequence>MGDVTSRYLIVSNRLPITAVVENGNLELKASTGGLATALKQVFGEDNATWIGWPGETGALMRKAREQLEDGLEKAGMVPVYLAAKQVERFYEGFSNGVLWPLFHYLLDTVRSDAGRDWEAYREVNEKFAEAVVAVYKPGDRIWVQDYQLCLVPGMLRKRLPQASIGFFLHIPFPASGVFRILPWRREILQGLLGADLIGFHTFSYARQFSSCLLRILGLESNVDTVTHDGRLVRIGAFPISIDTEHFETASAHPEVTAKAEEIRHHHPGCKILVGVDRLDYTKGLKRRVLAIEHLLEKHPELAGKFKFIQAAVPSRAGVEAYKQLRKQIDELVGRVNGRFSTISWSPVQYLYRGLDGHELLGLYRAADVMLVTPLRDGMNLVAKEFVACRHDDDGVLVLSEFAGAAWEMGEAIIVNPYNEDELADAMHRALTMDEPERRFRMQRLRKRVRDWTVHEWVRQFDQALTLVTTENAAWHRTTSMTPEVLQHIRQAEKLVLVLDYDGTLVPFAPTPELAVPDPALLELLQKLTRRPGTEVHVASGRDRHTLEKWLGHLKLAIHAEHGFWSRARGSTEWVPAAKIAEGWREKARAIMEEFAARTPGALVEEKTASLCWHFRRCEPVFASMQERELRLHLAELFRNHAVEVLRGSKIVELRQMGVHKGLILSRLESSLDAETCLVAIGDDTTDEDMFANLTGQGIGIHVGARLSRAPFRLADPAAVREFLTSLVSSTPTNRPVVSTKGLAVVSGSP</sequence>
<dbReference type="SUPFAM" id="SSF53756">
    <property type="entry name" value="UDP-Glycosyltransferase/glycogen phosphorylase"/>
    <property type="match status" value="1"/>
</dbReference>
<dbReference type="NCBIfam" id="TIGR02400">
    <property type="entry name" value="trehalose_OtsA"/>
    <property type="match status" value="1"/>
</dbReference>
<dbReference type="GO" id="GO:0003825">
    <property type="term" value="F:alpha,alpha-trehalose-phosphate synthase (UDP-forming) activity"/>
    <property type="evidence" value="ECO:0007669"/>
    <property type="project" value="UniProtKB-UniRule"/>
</dbReference>
<evidence type="ECO:0000256" key="9">
    <source>
        <dbReference type="ARBA" id="ARBA00055920"/>
    </source>
</evidence>
<comment type="similarity">
    <text evidence="2">In the C-terminal section; belongs to the trehalose phosphatase family.</text>
</comment>
<dbReference type="EC" id="2.4.1.15" evidence="11"/>
<dbReference type="GO" id="GO:0033828">
    <property type="term" value="F:glucosylglycerol-phosphate synthase activity"/>
    <property type="evidence" value="ECO:0007669"/>
    <property type="project" value="UniProtKB-EC"/>
</dbReference>
<comment type="catalytic activity">
    <reaction evidence="8">
        <text>ADP-alpha-D-glucose + sn-glycerol 3-phosphate = 2-O-(alpha-D-glucopyranosyl)-sn-glycerol 3-phosphate + ADP + H(+)</text>
        <dbReference type="Rhea" id="RHEA:12881"/>
        <dbReference type="ChEBI" id="CHEBI:15378"/>
        <dbReference type="ChEBI" id="CHEBI:57498"/>
        <dbReference type="ChEBI" id="CHEBI:57597"/>
        <dbReference type="ChEBI" id="CHEBI:87089"/>
        <dbReference type="ChEBI" id="CHEBI:456216"/>
        <dbReference type="EC" id="2.4.1.213"/>
    </reaction>
</comment>
<comment type="function">
    <text evidence="9">Involved in salt tolerance by producing GG-phosphate from ADP-glucose and glycerol-3-phosphate (G3P), an intermediate in the synthesis of the osmolyte glucosylglycerol (GG).</text>
</comment>
<dbReference type="InterPro" id="IPR003337">
    <property type="entry name" value="Trehalose_PPase"/>
</dbReference>
<dbReference type="GO" id="GO:0005992">
    <property type="term" value="P:trehalose biosynthetic process"/>
    <property type="evidence" value="ECO:0007669"/>
    <property type="project" value="UniProtKB-UniRule"/>
</dbReference>
<dbReference type="PANTHER" id="PTHR10788">
    <property type="entry name" value="TREHALOSE-6-PHOSPHATE SYNTHASE"/>
    <property type="match status" value="1"/>
</dbReference>
<evidence type="ECO:0000256" key="10">
    <source>
        <dbReference type="ARBA" id="ARBA00060702"/>
    </source>
</evidence>
<comment type="subunit">
    <text evidence="4">Homotetramer.</text>
</comment>
<dbReference type="Gene3D" id="3.40.50.1000">
    <property type="entry name" value="HAD superfamily/HAD-like"/>
    <property type="match status" value="1"/>
</dbReference>
<dbReference type="RefSeq" id="WP_113960658.1">
    <property type="nucleotide sequence ID" value="NZ_QNRR01000009.1"/>
</dbReference>
<dbReference type="NCBIfam" id="TIGR01484">
    <property type="entry name" value="HAD-SF-IIB"/>
    <property type="match status" value="1"/>
</dbReference>
<comment type="pathway">
    <text evidence="10">Glycan metabolism; glucosylglycerol biosynthesis.</text>
</comment>
<evidence type="ECO:0000313" key="12">
    <source>
        <dbReference type="EMBL" id="RBP39771.1"/>
    </source>
</evidence>
<evidence type="ECO:0000256" key="1">
    <source>
        <dbReference type="ARBA" id="ARBA00005199"/>
    </source>
</evidence>
<dbReference type="Pfam" id="PF00982">
    <property type="entry name" value="Glyco_transf_20"/>
    <property type="match status" value="1"/>
</dbReference>
<dbReference type="Gene3D" id="3.40.50.2000">
    <property type="entry name" value="Glycogen Phosphorylase B"/>
    <property type="match status" value="2"/>
</dbReference>
<keyword evidence="13" id="KW-1185">Reference proteome</keyword>
<dbReference type="FunFam" id="3.40.50.2000:FF:000010">
    <property type="entry name" value="Alpha,alpha-trehalose-phosphate synthase"/>
    <property type="match status" value="1"/>
</dbReference>
<comment type="pathway">
    <text evidence="1">Glycan biosynthesis; trehalose biosynthesis.</text>
</comment>
<evidence type="ECO:0000256" key="11">
    <source>
        <dbReference type="NCBIfam" id="TIGR02400"/>
    </source>
</evidence>
<comment type="catalytic activity">
    <reaction evidence="7">
        <text>D-glucose 6-phosphate + UDP-alpha-D-glucose = alpha,alpha-trehalose 6-phosphate + UDP + H(+)</text>
        <dbReference type="Rhea" id="RHEA:18889"/>
        <dbReference type="ChEBI" id="CHEBI:15378"/>
        <dbReference type="ChEBI" id="CHEBI:58223"/>
        <dbReference type="ChEBI" id="CHEBI:58429"/>
        <dbReference type="ChEBI" id="CHEBI:58885"/>
        <dbReference type="ChEBI" id="CHEBI:61548"/>
        <dbReference type="EC" id="2.4.1.15"/>
    </reaction>
</comment>
<evidence type="ECO:0000313" key="13">
    <source>
        <dbReference type="Proteomes" id="UP000253426"/>
    </source>
</evidence>
<dbReference type="GO" id="GO:0005829">
    <property type="term" value="C:cytosol"/>
    <property type="evidence" value="ECO:0007669"/>
    <property type="project" value="TreeGrafter"/>
</dbReference>
<dbReference type="InterPro" id="IPR006379">
    <property type="entry name" value="HAD-SF_hydro_IIB"/>
</dbReference>
<dbReference type="NCBIfam" id="TIGR00685">
    <property type="entry name" value="T6PP"/>
    <property type="match status" value="1"/>
</dbReference>
<dbReference type="CDD" id="cd01627">
    <property type="entry name" value="HAD_TPP"/>
    <property type="match status" value="1"/>
</dbReference>
<keyword evidence="5" id="KW-0328">Glycosyltransferase</keyword>
<accession>A0A366HBN6</accession>
<dbReference type="NCBIfam" id="NF011071">
    <property type="entry name" value="PRK14501.1"/>
    <property type="match status" value="1"/>
</dbReference>
<gene>
    <name evidence="12" type="ORF">DES53_109199</name>
</gene>
<dbReference type="InterPro" id="IPR023214">
    <property type="entry name" value="HAD_sf"/>
</dbReference>
<dbReference type="AlphaFoldDB" id="A0A366HBN6"/>
<dbReference type="SUPFAM" id="SSF56784">
    <property type="entry name" value="HAD-like"/>
    <property type="match status" value="1"/>
</dbReference>
<comment type="caution">
    <text evidence="12">The sequence shown here is derived from an EMBL/GenBank/DDBJ whole genome shotgun (WGS) entry which is preliminary data.</text>
</comment>
<dbReference type="Gene3D" id="3.30.70.1020">
    <property type="entry name" value="Trehalose-6-phosphate phosphatase related protein, domain 2"/>
    <property type="match status" value="1"/>
</dbReference>
<comment type="similarity">
    <text evidence="3">Belongs to the glycosyltransferase 20 family.</text>
</comment>
<keyword evidence="6" id="KW-0808">Transferase</keyword>
<dbReference type="CDD" id="cd03788">
    <property type="entry name" value="GT20_TPS"/>
    <property type="match status" value="1"/>
</dbReference>
<evidence type="ECO:0000256" key="4">
    <source>
        <dbReference type="ARBA" id="ARBA00011881"/>
    </source>
</evidence>
<dbReference type="InterPro" id="IPR012766">
    <property type="entry name" value="Trehalose_OtsA"/>
</dbReference>
<dbReference type="Proteomes" id="UP000253426">
    <property type="component" value="Unassembled WGS sequence"/>
</dbReference>
<evidence type="ECO:0000256" key="8">
    <source>
        <dbReference type="ARBA" id="ARBA00052754"/>
    </source>
</evidence>
<evidence type="ECO:0000256" key="6">
    <source>
        <dbReference type="ARBA" id="ARBA00022679"/>
    </source>
</evidence>
<evidence type="ECO:0000256" key="7">
    <source>
        <dbReference type="ARBA" id="ARBA00048039"/>
    </source>
</evidence>
<name>A0A366HBN6_9BACT</name>
<dbReference type="InterPro" id="IPR036412">
    <property type="entry name" value="HAD-like_sf"/>
</dbReference>
<evidence type="ECO:0000256" key="2">
    <source>
        <dbReference type="ARBA" id="ARBA00006330"/>
    </source>
</evidence>